<organism evidence="2 3">
    <name type="scientific">Acropora cervicornis</name>
    <name type="common">Staghorn coral</name>
    <dbReference type="NCBI Taxonomy" id="6130"/>
    <lineage>
        <taxon>Eukaryota</taxon>
        <taxon>Metazoa</taxon>
        <taxon>Cnidaria</taxon>
        <taxon>Anthozoa</taxon>
        <taxon>Hexacorallia</taxon>
        <taxon>Scleractinia</taxon>
        <taxon>Astrocoeniina</taxon>
        <taxon>Acroporidae</taxon>
        <taxon>Acropora</taxon>
    </lineage>
</organism>
<dbReference type="AlphaFoldDB" id="A0AAD9UVY1"/>
<reference evidence="2" key="2">
    <citation type="journal article" date="2023" name="Science">
        <title>Genomic signatures of disease resistance in endangered staghorn corals.</title>
        <authorList>
            <person name="Vollmer S.V."/>
            <person name="Selwyn J.D."/>
            <person name="Despard B.A."/>
            <person name="Roesel C.L."/>
        </authorList>
    </citation>
    <scope>NUCLEOTIDE SEQUENCE</scope>
    <source>
        <strain evidence="2">K2</strain>
    </source>
</reference>
<comment type="caution">
    <text evidence="2">The sequence shown here is derived from an EMBL/GenBank/DDBJ whole genome shotgun (WGS) entry which is preliminary data.</text>
</comment>
<name>A0AAD9UVY1_ACRCE</name>
<evidence type="ECO:0000313" key="3">
    <source>
        <dbReference type="Proteomes" id="UP001249851"/>
    </source>
</evidence>
<evidence type="ECO:0000313" key="2">
    <source>
        <dbReference type="EMBL" id="KAK2551959.1"/>
    </source>
</evidence>
<keyword evidence="3" id="KW-1185">Reference proteome</keyword>
<sequence length="113" mass="13003">MELLLKQQQFLQMQAYMAQKQQQQYKMLMAILEKKIEKNEGALDIHGFDLSFISLLDWLNQSPPASQLEKGHKAELTAAAKQSTKRKNPSRQSPPSYLLNLWQASKRKGDDIT</sequence>
<accession>A0AAD9UVY1</accession>
<dbReference type="Proteomes" id="UP001249851">
    <property type="component" value="Unassembled WGS sequence"/>
</dbReference>
<protein>
    <submittedName>
        <fullName evidence="2">Uncharacterized protein</fullName>
    </submittedName>
</protein>
<evidence type="ECO:0000256" key="1">
    <source>
        <dbReference type="SAM" id="MobiDB-lite"/>
    </source>
</evidence>
<feature type="region of interest" description="Disordered" evidence="1">
    <location>
        <begin position="64"/>
        <end position="99"/>
    </location>
</feature>
<dbReference type="EMBL" id="JARQWQ010000091">
    <property type="protein sequence ID" value="KAK2551959.1"/>
    <property type="molecule type" value="Genomic_DNA"/>
</dbReference>
<gene>
    <name evidence="2" type="ORF">P5673_026955</name>
</gene>
<reference evidence="2" key="1">
    <citation type="journal article" date="2023" name="G3 (Bethesda)">
        <title>Whole genome assembly and annotation of the endangered Caribbean coral Acropora cervicornis.</title>
        <authorList>
            <person name="Selwyn J.D."/>
            <person name="Vollmer S.V."/>
        </authorList>
    </citation>
    <scope>NUCLEOTIDE SEQUENCE</scope>
    <source>
        <strain evidence="2">K2</strain>
    </source>
</reference>
<proteinExistence type="predicted"/>